<keyword evidence="7" id="KW-1185">Reference proteome</keyword>
<dbReference type="RefSeq" id="WP_105051168.1">
    <property type="nucleotide sequence ID" value="NZ_BMYG01000004.1"/>
</dbReference>
<name>A0A2S7UT53_9GAMM</name>
<dbReference type="InterPro" id="IPR000847">
    <property type="entry name" value="LysR_HTH_N"/>
</dbReference>
<evidence type="ECO:0000313" key="7">
    <source>
        <dbReference type="Proteomes" id="UP000239007"/>
    </source>
</evidence>
<dbReference type="InterPro" id="IPR005119">
    <property type="entry name" value="LysR_subst-bd"/>
</dbReference>
<dbReference type="GO" id="GO:0003700">
    <property type="term" value="F:DNA-binding transcription factor activity"/>
    <property type="evidence" value="ECO:0007669"/>
    <property type="project" value="InterPro"/>
</dbReference>
<comment type="similarity">
    <text evidence="1">Belongs to the LysR transcriptional regulatory family.</text>
</comment>
<dbReference type="InterPro" id="IPR036388">
    <property type="entry name" value="WH-like_DNA-bd_sf"/>
</dbReference>
<comment type="caution">
    <text evidence="6">The sequence shown here is derived from an EMBL/GenBank/DDBJ whole genome shotgun (WGS) entry which is preliminary data.</text>
</comment>
<dbReference type="Gene3D" id="1.10.10.10">
    <property type="entry name" value="Winged helix-like DNA-binding domain superfamily/Winged helix DNA-binding domain"/>
    <property type="match status" value="1"/>
</dbReference>
<evidence type="ECO:0000256" key="1">
    <source>
        <dbReference type="ARBA" id="ARBA00009437"/>
    </source>
</evidence>
<evidence type="ECO:0000256" key="2">
    <source>
        <dbReference type="ARBA" id="ARBA00023015"/>
    </source>
</evidence>
<gene>
    <name evidence="6" type="ORF">BTO11_02890</name>
</gene>
<accession>A0A2S7UT53</accession>
<evidence type="ECO:0000256" key="4">
    <source>
        <dbReference type="ARBA" id="ARBA00023163"/>
    </source>
</evidence>
<dbReference type="PRINTS" id="PR00039">
    <property type="entry name" value="HTHLYSR"/>
</dbReference>
<dbReference type="GO" id="GO:0006351">
    <property type="term" value="P:DNA-templated transcription"/>
    <property type="evidence" value="ECO:0007669"/>
    <property type="project" value="TreeGrafter"/>
</dbReference>
<evidence type="ECO:0000256" key="3">
    <source>
        <dbReference type="ARBA" id="ARBA00023125"/>
    </source>
</evidence>
<dbReference type="Proteomes" id="UP000239007">
    <property type="component" value="Unassembled WGS sequence"/>
</dbReference>
<proteinExistence type="inferred from homology"/>
<dbReference type="PANTHER" id="PTHR30537">
    <property type="entry name" value="HTH-TYPE TRANSCRIPTIONAL REGULATOR"/>
    <property type="match status" value="1"/>
</dbReference>
<dbReference type="PROSITE" id="PS50931">
    <property type="entry name" value="HTH_LYSR"/>
    <property type="match status" value="1"/>
</dbReference>
<dbReference type="SUPFAM" id="SSF53850">
    <property type="entry name" value="Periplasmic binding protein-like II"/>
    <property type="match status" value="1"/>
</dbReference>
<dbReference type="Pfam" id="PF00126">
    <property type="entry name" value="HTH_1"/>
    <property type="match status" value="1"/>
</dbReference>
<keyword evidence="4" id="KW-0804">Transcription</keyword>
<dbReference type="InterPro" id="IPR036390">
    <property type="entry name" value="WH_DNA-bd_sf"/>
</dbReference>
<keyword evidence="2" id="KW-0805">Transcription regulation</keyword>
<evidence type="ECO:0000259" key="5">
    <source>
        <dbReference type="PROSITE" id="PS50931"/>
    </source>
</evidence>
<organism evidence="6 7">
    <name type="scientific">Psychrosphaera saromensis</name>
    <dbReference type="NCBI Taxonomy" id="716813"/>
    <lineage>
        <taxon>Bacteria</taxon>
        <taxon>Pseudomonadati</taxon>
        <taxon>Pseudomonadota</taxon>
        <taxon>Gammaproteobacteria</taxon>
        <taxon>Alteromonadales</taxon>
        <taxon>Pseudoalteromonadaceae</taxon>
        <taxon>Psychrosphaera</taxon>
    </lineage>
</organism>
<reference evidence="6 7" key="1">
    <citation type="submission" date="2016-12" db="EMBL/GenBank/DDBJ databases">
        <title>Diversity of luminous bacteria.</title>
        <authorList>
            <person name="Yoshizawa S."/>
            <person name="Kogure K."/>
        </authorList>
    </citation>
    <scope>NUCLEOTIDE SEQUENCE [LARGE SCALE GENOMIC DNA]</scope>
    <source>
        <strain evidence="6 7">SA4-48</strain>
    </source>
</reference>
<dbReference type="Gene3D" id="3.40.190.290">
    <property type="match status" value="1"/>
</dbReference>
<dbReference type="PANTHER" id="PTHR30537:SF5">
    <property type="entry name" value="HTH-TYPE TRANSCRIPTIONAL ACTIVATOR TTDR-RELATED"/>
    <property type="match status" value="1"/>
</dbReference>
<dbReference type="OrthoDB" id="9786526at2"/>
<dbReference type="EMBL" id="MSCH01000003">
    <property type="protein sequence ID" value="PQJ52702.1"/>
    <property type="molecule type" value="Genomic_DNA"/>
</dbReference>
<evidence type="ECO:0000313" key="6">
    <source>
        <dbReference type="EMBL" id="PQJ52702.1"/>
    </source>
</evidence>
<dbReference type="Pfam" id="PF03466">
    <property type="entry name" value="LysR_substrate"/>
    <property type="match status" value="1"/>
</dbReference>
<protein>
    <recommendedName>
        <fullName evidence="5">HTH lysR-type domain-containing protein</fullName>
    </recommendedName>
</protein>
<dbReference type="SUPFAM" id="SSF46785">
    <property type="entry name" value="Winged helix' DNA-binding domain"/>
    <property type="match status" value="1"/>
</dbReference>
<sequence length="284" mass="31648">MLDDFLLFIEVARRGSYAKTALALNISAPTLSKRIKALEDQLGNPLFIRSARGVTLTSFGKGLFDQLAETTLDLHSAVTQSRQQDSASFVLHCPQNLMMGLLYPAIEKFALEKSNVNMVIEAANSNVLLSQTSFDLAVRLGQQKDSSFYQKRIAEVAVCLVSKINCSNKNRLIVPYSDSQLHGIEFSQIEKQYEQKSIVNDITLVRKLVTSGAGVGLLPMTEVNELQQSFQEQFQYESSIIFTRPVYVLWPNKPKPTELASFLINSIEQCVQNIPALQGKVVNL</sequence>
<dbReference type="GO" id="GO:0043565">
    <property type="term" value="F:sequence-specific DNA binding"/>
    <property type="evidence" value="ECO:0007669"/>
    <property type="project" value="TreeGrafter"/>
</dbReference>
<feature type="domain" description="HTH lysR-type" evidence="5">
    <location>
        <begin position="1"/>
        <end position="57"/>
    </location>
</feature>
<keyword evidence="3" id="KW-0238">DNA-binding</keyword>
<dbReference type="InterPro" id="IPR058163">
    <property type="entry name" value="LysR-type_TF_proteobact-type"/>
</dbReference>
<dbReference type="AlphaFoldDB" id="A0A2S7UT53"/>